<evidence type="ECO:0000313" key="3">
    <source>
        <dbReference type="EMBL" id="GIE18492.1"/>
    </source>
</evidence>
<reference evidence="3 4" key="1">
    <citation type="submission" date="2021-01" db="EMBL/GenBank/DDBJ databases">
        <title>Whole genome shotgun sequence of Actinoplanes humidus NBRC 14915.</title>
        <authorList>
            <person name="Komaki H."/>
            <person name="Tamura T."/>
        </authorList>
    </citation>
    <scope>NUCLEOTIDE SEQUENCE [LARGE SCALE GENOMIC DNA]</scope>
    <source>
        <strain evidence="3 4">NBRC 14915</strain>
    </source>
</reference>
<dbReference type="Pfam" id="PF00561">
    <property type="entry name" value="Abhydrolase_1"/>
    <property type="match status" value="1"/>
</dbReference>
<feature type="region of interest" description="Disordered" evidence="1">
    <location>
        <begin position="180"/>
        <end position="207"/>
    </location>
</feature>
<dbReference type="Proteomes" id="UP000603200">
    <property type="component" value="Unassembled WGS sequence"/>
</dbReference>
<dbReference type="Gene3D" id="3.40.50.1820">
    <property type="entry name" value="alpha/beta hydrolase"/>
    <property type="match status" value="1"/>
</dbReference>
<evidence type="ECO:0000259" key="2">
    <source>
        <dbReference type="Pfam" id="PF00561"/>
    </source>
</evidence>
<name>A0ABQ3ZJ14_9ACTN</name>
<dbReference type="PANTHER" id="PTHR43433:SF5">
    <property type="entry name" value="AB HYDROLASE-1 DOMAIN-CONTAINING PROTEIN"/>
    <property type="match status" value="1"/>
</dbReference>
<dbReference type="PRINTS" id="PR00111">
    <property type="entry name" value="ABHYDROLASE"/>
</dbReference>
<dbReference type="InterPro" id="IPR029058">
    <property type="entry name" value="AB_hydrolase_fold"/>
</dbReference>
<feature type="domain" description="AB hydrolase-1" evidence="2">
    <location>
        <begin position="35"/>
        <end position="255"/>
    </location>
</feature>
<evidence type="ECO:0000256" key="1">
    <source>
        <dbReference type="SAM" id="MobiDB-lite"/>
    </source>
</evidence>
<dbReference type="SUPFAM" id="SSF53474">
    <property type="entry name" value="alpha/beta-Hydrolases"/>
    <property type="match status" value="1"/>
</dbReference>
<evidence type="ECO:0000313" key="4">
    <source>
        <dbReference type="Proteomes" id="UP000603200"/>
    </source>
</evidence>
<feature type="compositionally biased region" description="Basic and acidic residues" evidence="1">
    <location>
        <begin position="180"/>
        <end position="193"/>
    </location>
</feature>
<keyword evidence="3" id="KW-0378">Hydrolase</keyword>
<dbReference type="InterPro" id="IPR050471">
    <property type="entry name" value="AB_hydrolase"/>
</dbReference>
<gene>
    <name evidence="3" type="ORF">Ahu01nite_015940</name>
</gene>
<dbReference type="GO" id="GO:0016787">
    <property type="term" value="F:hydrolase activity"/>
    <property type="evidence" value="ECO:0007669"/>
    <property type="project" value="UniProtKB-KW"/>
</dbReference>
<keyword evidence="4" id="KW-1185">Reference proteome</keyword>
<protein>
    <submittedName>
        <fullName evidence="3">Alpha/beta hydrolase</fullName>
    </submittedName>
</protein>
<proteinExistence type="predicted"/>
<accession>A0ABQ3ZJ14</accession>
<sequence length="271" mass="28805">MQVAKNDGAQIAYESFGVAGGEPLLLIMGLDFSMIWWPDAFCELLADRGFHVVRFDNRDSGLSTRGIPGYTTADMVADGLAVMDAVGWRSAHVIGASLGSTLAMATAILHPERVRSIVGLYTTPWRQIDTLRYLKPAGILGLVRAARRAGPDPTDVTVAIARAMASPREAFDEEWARRTAELDTARGGRDPAGTRRQMASGRGAGDLSRRVGEISVPTLLINGADDPIVRPAAAAALARRIPGARSEVYPAMGHSFPAAVWGRVADGVTVG</sequence>
<dbReference type="InterPro" id="IPR000073">
    <property type="entry name" value="AB_hydrolase_1"/>
</dbReference>
<dbReference type="EMBL" id="BOMN01000020">
    <property type="protein sequence ID" value="GIE18492.1"/>
    <property type="molecule type" value="Genomic_DNA"/>
</dbReference>
<comment type="caution">
    <text evidence="3">The sequence shown here is derived from an EMBL/GenBank/DDBJ whole genome shotgun (WGS) entry which is preliminary data.</text>
</comment>
<dbReference type="PANTHER" id="PTHR43433">
    <property type="entry name" value="HYDROLASE, ALPHA/BETA FOLD FAMILY PROTEIN"/>
    <property type="match status" value="1"/>
</dbReference>
<organism evidence="3 4">
    <name type="scientific">Winogradskya humida</name>
    <dbReference type="NCBI Taxonomy" id="113566"/>
    <lineage>
        <taxon>Bacteria</taxon>
        <taxon>Bacillati</taxon>
        <taxon>Actinomycetota</taxon>
        <taxon>Actinomycetes</taxon>
        <taxon>Micromonosporales</taxon>
        <taxon>Micromonosporaceae</taxon>
        <taxon>Winogradskya</taxon>
    </lineage>
</organism>